<organism evidence="1 2">
    <name type="scientific">Adineta steineri</name>
    <dbReference type="NCBI Taxonomy" id="433720"/>
    <lineage>
        <taxon>Eukaryota</taxon>
        <taxon>Metazoa</taxon>
        <taxon>Spiralia</taxon>
        <taxon>Gnathifera</taxon>
        <taxon>Rotifera</taxon>
        <taxon>Eurotatoria</taxon>
        <taxon>Bdelloidea</taxon>
        <taxon>Adinetida</taxon>
        <taxon>Adinetidae</taxon>
        <taxon>Adineta</taxon>
    </lineage>
</organism>
<evidence type="ECO:0000313" key="1">
    <source>
        <dbReference type="EMBL" id="CAF4377720.1"/>
    </source>
</evidence>
<sequence>ELLRFGAVTNVRLNGTAYRQPHCWAIRRSSPINANTTTSS</sequence>
<evidence type="ECO:0000313" key="2">
    <source>
        <dbReference type="Proteomes" id="UP000663881"/>
    </source>
</evidence>
<comment type="caution">
    <text evidence="1">The sequence shown here is derived from an EMBL/GenBank/DDBJ whole genome shotgun (WGS) entry which is preliminary data.</text>
</comment>
<protein>
    <submittedName>
        <fullName evidence="1">Uncharacterized protein</fullName>
    </submittedName>
</protein>
<feature type="non-terminal residue" evidence="1">
    <location>
        <position position="1"/>
    </location>
</feature>
<dbReference type="Proteomes" id="UP000663881">
    <property type="component" value="Unassembled WGS sequence"/>
</dbReference>
<gene>
    <name evidence="1" type="ORF">OKA104_LOCUS50183</name>
</gene>
<dbReference type="AlphaFoldDB" id="A0A820MU97"/>
<proteinExistence type="predicted"/>
<accession>A0A820MU97</accession>
<dbReference type="EMBL" id="CAJOAY010024777">
    <property type="protein sequence ID" value="CAF4377720.1"/>
    <property type="molecule type" value="Genomic_DNA"/>
</dbReference>
<reference evidence="1" key="1">
    <citation type="submission" date="2021-02" db="EMBL/GenBank/DDBJ databases">
        <authorList>
            <person name="Nowell W R."/>
        </authorList>
    </citation>
    <scope>NUCLEOTIDE SEQUENCE</scope>
</reference>
<name>A0A820MU97_9BILA</name>